<evidence type="ECO:0000256" key="6">
    <source>
        <dbReference type="ARBA" id="ARBA00023239"/>
    </source>
</evidence>
<evidence type="ECO:0000256" key="8">
    <source>
        <dbReference type="ARBA" id="ARBA00035676"/>
    </source>
</evidence>
<dbReference type="InterPro" id="IPR043132">
    <property type="entry name" value="BCAT-like_C"/>
</dbReference>
<dbReference type="InterPro" id="IPR001544">
    <property type="entry name" value="Aminotrans_IV"/>
</dbReference>
<dbReference type="RefSeq" id="WP_212784834.1">
    <property type="nucleotide sequence ID" value="NZ_AP019536.1"/>
</dbReference>
<evidence type="ECO:0000256" key="9">
    <source>
        <dbReference type="ARBA" id="ARBA00049529"/>
    </source>
</evidence>
<evidence type="ECO:0000256" key="2">
    <source>
        <dbReference type="ARBA" id="ARBA00009320"/>
    </source>
</evidence>
<dbReference type="Pfam" id="PF01063">
    <property type="entry name" value="Aminotran_4"/>
    <property type="match status" value="1"/>
</dbReference>
<gene>
    <name evidence="10" type="primary">pabC</name>
    <name evidence="10" type="ORF">FGKAn22_12820</name>
</gene>
<dbReference type="CDD" id="cd01559">
    <property type="entry name" value="ADCL_like"/>
    <property type="match status" value="1"/>
</dbReference>
<evidence type="ECO:0000313" key="10">
    <source>
        <dbReference type="EMBL" id="BBI99589.1"/>
    </source>
</evidence>
<dbReference type="KEGG" id="fku:FGKAn22_12820"/>
<accession>A0AAN1VZM6</accession>
<dbReference type="Gene3D" id="3.20.10.10">
    <property type="entry name" value="D-amino Acid Aminotransferase, subunit A, domain 2"/>
    <property type="match status" value="1"/>
</dbReference>
<comment type="similarity">
    <text evidence="2">Belongs to the class-IV pyridoxal-phosphate-dependent aminotransferase family.</text>
</comment>
<proteinExistence type="inferred from homology"/>
<keyword evidence="4" id="KW-0663">Pyridoxal phosphate</keyword>
<dbReference type="InterPro" id="IPR036038">
    <property type="entry name" value="Aminotransferase-like"/>
</dbReference>
<dbReference type="AlphaFoldDB" id="A0AAN1VZM6"/>
<dbReference type="NCBIfam" id="TIGR03461">
    <property type="entry name" value="pabC_Proteo"/>
    <property type="match status" value="1"/>
</dbReference>
<dbReference type="InterPro" id="IPR050571">
    <property type="entry name" value="Class-IV_PLP-Dep_Aminotrnsfr"/>
</dbReference>
<dbReference type="NCBIfam" id="NF004761">
    <property type="entry name" value="PRK06092.1"/>
    <property type="match status" value="1"/>
</dbReference>
<evidence type="ECO:0000256" key="4">
    <source>
        <dbReference type="ARBA" id="ARBA00022898"/>
    </source>
</evidence>
<dbReference type="GO" id="GO:0005829">
    <property type="term" value="C:cytosol"/>
    <property type="evidence" value="ECO:0007669"/>
    <property type="project" value="TreeGrafter"/>
</dbReference>
<comment type="catalytic activity">
    <reaction evidence="9">
        <text>4-amino-4-deoxychorismate = 4-aminobenzoate + pyruvate + H(+)</text>
        <dbReference type="Rhea" id="RHEA:16201"/>
        <dbReference type="ChEBI" id="CHEBI:15361"/>
        <dbReference type="ChEBI" id="CHEBI:15378"/>
        <dbReference type="ChEBI" id="CHEBI:17836"/>
        <dbReference type="ChEBI" id="CHEBI:58406"/>
        <dbReference type="EC" id="4.1.3.38"/>
    </reaction>
</comment>
<name>A0AAN1VZM6_9PROT</name>
<dbReference type="GO" id="GO:0046656">
    <property type="term" value="P:folic acid biosynthetic process"/>
    <property type="evidence" value="ECO:0007669"/>
    <property type="project" value="UniProtKB-KW"/>
</dbReference>
<dbReference type="PANTHER" id="PTHR42743">
    <property type="entry name" value="AMINO-ACID AMINOTRANSFERASE"/>
    <property type="match status" value="1"/>
</dbReference>
<organism evidence="10 11">
    <name type="scientific">Ferrigenium kumadai</name>
    <dbReference type="NCBI Taxonomy" id="1682490"/>
    <lineage>
        <taxon>Bacteria</taxon>
        <taxon>Pseudomonadati</taxon>
        <taxon>Pseudomonadota</taxon>
        <taxon>Betaproteobacteria</taxon>
        <taxon>Nitrosomonadales</taxon>
        <taxon>Gallionellaceae</taxon>
        <taxon>Ferrigenium</taxon>
    </lineage>
</organism>
<comment type="cofactor">
    <cofactor evidence="1">
        <name>pyridoxal 5'-phosphate</name>
        <dbReference type="ChEBI" id="CHEBI:597326"/>
    </cofactor>
</comment>
<evidence type="ECO:0000256" key="3">
    <source>
        <dbReference type="ARBA" id="ARBA00011738"/>
    </source>
</evidence>
<keyword evidence="11" id="KW-1185">Reference proteome</keyword>
<dbReference type="FunFam" id="3.20.10.10:FF:000002">
    <property type="entry name" value="D-alanine aminotransferase"/>
    <property type="match status" value="1"/>
</dbReference>
<evidence type="ECO:0000256" key="7">
    <source>
        <dbReference type="ARBA" id="ARBA00035633"/>
    </source>
</evidence>
<protein>
    <recommendedName>
        <fullName evidence="8">aminodeoxychorismate lyase</fullName>
        <ecNumber evidence="8">4.1.3.38</ecNumber>
    </recommendedName>
</protein>
<sequence>MLVNGIPGNTISIRDRGLLYGDGVFRTLRASQGKVQHWPLHYQKLQHDCHALGIACPSFDLLSAELGELLVRHPDGVVKLIVTRGLGMRGYVPPAGGEPTRIWDVSPLPQYPSDNVTRGIKARVCDLRLSAQPRLAGIKHLNRLENVLAAAEWDDAEIAEGLLLDADGHVIEGTRSNLFLVVHGGLVTPDLSRCGVAGGQRERVMAWAVQHNVSLQVRDVSLDEVLQADELFLVNSIIGLWPVRELQQRCWDAFPLAARIAQYLESGEA</sequence>
<evidence type="ECO:0000256" key="5">
    <source>
        <dbReference type="ARBA" id="ARBA00022909"/>
    </source>
</evidence>
<dbReference type="GO" id="GO:0008153">
    <property type="term" value="P:4-aminobenzoate biosynthetic process"/>
    <property type="evidence" value="ECO:0007669"/>
    <property type="project" value="TreeGrafter"/>
</dbReference>
<dbReference type="GO" id="GO:0030170">
    <property type="term" value="F:pyridoxal phosphate binding"/>
    <property type="evidence" value="ECO:0007669"/>
    <property type="project" value="InterPro"/>
</dbReference>
<dbReference type="InterPro" id="IPR017824">
    <property type="entry name" value="Aminodeoxychorismate_lyase_IV"/>
</dbReference>
<dbReference type="Gene3D" id="3.30.470.10">
    <property type="match status" value="1"/>
</dbReference>
<evidence type="ECO:0000256" key="1">
    <source>
        <dbReference type="ARBA" id="ARBA00001933"/>
    </source>
</evidence>
<dbReference type="EC" id="4.1.3.38" evidence="8"/>
<dbReference type="Proteomes" id="UP001319121">
    <property type="component" value="Chromosome"/>
</dbReference>
<keyword evidence="6 10" id="KW-0456">Lyase</keyword>
<dbReference type="EMBL" id="AP019536">
    <property type="protein sequence ID" value="BBI99589.1"/>
    <property type="molecule type" value="Genomic_DNA"/>
</dbReference>
<keyword evidence="5" id="KW-0289">Folate biosynthesis</keyword>
<comment type="subunit">
    <text evidence="3">Homodimer.</text>
</comment>
<dbReference type="InterPro" id="IPR043131">
    <property type="entry name" value="BCAT-like_N"/>
</dbReference>
<dbReference type="PANTHER" id="PTHR42743:SF2">
    <property type="entry name" value="AMINODEOXYCHORISMATE LYASE"/>
    <property type="match status" value="1"/>
</dbReference>
<evidence type="ECO:0000313" key="11">
    <source>
        <dbReference type="Proteomes" id="UP001319121"/>
    </source>
</evidence>
<comment type="pathway">
    <text evidence="7">Cofactor biosynthesis; tetrahydrofolate biosynthesis; 4-aminobenzoate from chorismate: step 2/2.</text>
</comment>
<dbReference type="SUPFAM" id="SSF56752">
    <property type="entry name" value="D-aminoacid aminotransferase-like PLP-dependent enzymes"/>
    <property type="match status" value="1"/>
</dbReference>
<dbReference type="GO" id="GO:0008696">
    <property type="term" value="F:4-amino-4-deoxychorismate lyase activity"/>
    <property type="evidence" value="ECO:0007669"/>
    <property type="project" value="UniProtKB-EC"/>
</dbReference>
<reference evidence="10 11" key="1">
    <citation type="submission" date="2019-03" db="EMBL/GenBank/DDBJ databases">
        <title>Complete genome sequence of Ferrigenium kumadai strain An22, a microaerophilic iron-oxidizing bacterium isolated from a paddy field soil.</title>
        <authorList>
            <person name="Watanabe T."/>
            <person name="Asakawa S."/>
        </authorList>
    </citation>
    <scope>NUCLEOTIDE SEQUENCE [LARGE SCALE GENOMIC DNA]</scope>
    <source>
        <strain evidence="10 11">An22</strain>
    </source>
</reference>